<evidence type="ECO:0000256" key="6">
    <source>
        <dbReference type="ARBA" id="ARBA00023201"/>
    </source>
</evidence>
<evidence type="ECO:0000256" key="2">
    <source>
        <dbReference type="ARBA" id="ARBA00022475"/>
    </source>
</evidence>
<organism evidence="8 9">
    <name type="scientific">Photobacterium gaetbulicola Gung47</name>
    <dbReference type="NCBI Taxonomy" id="658445"/>
    <lineage>
        <taxon>Bacteria</taxon>
        <taxon>Pseudomonadati</taxon>
        <taxon>Pseudomonadota</taxon>
        <taxon>Gammaproteobacteria</taxon>
        <taxon>Vibrionales</taxon>
        <taxon>Vibrionaceae</taxon>
        <taxon>Photobacterium</taxon>
    </lineage>
</organism>
<evidence type="ECO:0000256" key="3">
    <source>
        <dbReference type="ARBA" id="ARBA00022692"/>
    </source>
</evidence>
<dbReference type="GO" id="GO:0005886">
    <property type="term" value="C:plasma membrane"/>
    <property type="evidence" value="ECO:0007669"/>
    <property type="project" value="UniProtKB-SubCell"/>
</dbReference>
<reference evidence="8 9" key="1">
    <citation type="submission" date="2013-05" db="EMBL/GenBank/DDBJ databases">
        <title>Complete genome sequence of the lipase-producing bacterium Photobacterium gaetbulicola Gung47.</title>
        <authorList>
            <person name="Kim Y.-O."/>
        </authorList>
    </citation>
    <scope>NUCLEOTIDE SEQUENCE [LARGE SCALE GENOMIC DNA]</scope>
    <source>
        <strain evidence="8 9">Gung47</strain>
    </source>
</reference>
<dbReference type="HOGENOM" id="CLU_015803_1_0_6"/>
<keyword evidence="7" id="KW-0813">Transport</keyword>
<dbReference type="InterPro" id="IPR023171">
    <property type="entry name" value="Na/H_antiporter_dom_sf"/>
</dbReference>
<dbReference type="GO" id="GO:0006885">
    <property type="term" value="P:regulation of pH"/>
    <property type="evidence" value="ECO:0007669"/>
    <property type="project" value="InterPro"/>
</dbReference>
<keyword evidence="9" id="KW-1185">Reference proteome</keyword>
<keyword evidence="6 7" id="KW-0739">Sodium transport</keyword>
<accession>A0A0C5WSS9</accession>
<dbReference type="HAMAP" id="MF_01844">
    <property type="entry name" value="NhaA"/>
    <property type="match status" value="1"/>
</dbReference>
<comment type="catalytic activity">
    <reaction evidence="7">
        <text>Na(+)(in) + 2 H(+)(out) = Na(+)(out) + 2 H(+)(in)</text>
        <dbReference type="Rhea" id="RHEA:29251"/>
        <dbReference type="ChEBI" id="CHEBI:15378"/>
        <dbReference type="ChEBI" id="CHEBI:29101"/>
    </reaction>
</comment>
<feature type="transmembrane region" description="Helical" evidence="7">
    <location>
        <begin position="203"/>
        <end position="235"/>
    </location>
</feature>
<gene>
    <name evidence="7" type="primary">nhaA</name>
    <name evidence="8" type="ORF">H744_2c2809</name>
</gene>
<keyword evidence="4 7" id="KW-1133">Transmembrane helix</keyword>
<dbReference type="OrthoDB" id="9808135at2"/>
<keyword evidence="3 7" id="KW-0812">Transmembrane</keyword>
<sequence>MVQSLGAKSAVAISKERFGGLLLITCCLLAFAWATLHLPSYTAFKNYPLTDGVSWQLFVNDLLMVLFFLMVGLELSNEAKHGAFRTLRAILLPFASACAGFICPALIYLLLVGGVSSPLGNGWAIVTATDIALALGLLSLCSRVPVSLKMFLLAVAIFDDVLAIITIAVFYTATVEMAYVGLSVLITSLVCVLSYLQVKRPLLYVLLGGALWFGLLQAGIHPVLAGVVIGIALSQSGCAIDHKTESMLQWIVTLLILPLFALSNAGVSLSEAFSSVAFDPVVAYVAVAMLIGKPLGVFGAVWLGVKLKSFDLPEGTNMLMVFALSVFCSIGLTLSLFIGELSGLESDHYKLGIVLAALVASLIGLTLMQYATTQGNGVIKAGAGK</sequence>
<feature type="transmembrane region" description="Helical" evidence="7">
    <location>
        <begin position="177"/>
        <end position="196"/>
    </location>
</feature>
<dbReference type="Gene3D" id="1.20.1530.10">
    <property type="entry name" value="Na+/H+ antiporter like domain"/>
    <property type="match status" value="1"/>
</dbReference>
<evidence type="ECO:0000256" key="1">
    <source>
        <dbReference type="ARBA" id="ARBA00004429"/>
    </source>
</evidence>
<name>A0A0C5WSS9_9GAMM</name>
<keyword evidence="7" id="KW-0915">Sodium</keyword>
<feature type="transmembrane region" description="Helical" evidence="7">
    <location>
        <begin position="247"/>
        <end position="269"/>
    </location>
</feature>
<keyword evidence="7" id="KW-0406">Ion transport</keyword>
<dbReference type="PANTHER" id="PTHR30341:SF0">
    <property type="entry name" value="NA(+)_H(+) ANTIPORTER NHAA"/>
    <property type="match status" value="1"/>
</dbReference>
<feature type="transmembrane region" description="Helical" evidence="7">
    <location>
        <begin position="351"/>
        <end position="371"/>
    </location>
</feature>
<evidence type="ECO:0000256" key="5">
    <source>
        <dbReference type="ARBA" id="ARBA00023136"/>
    </source>
</evidence>
<feature type="transmembrane region" description="Helical" evidence="7">
    <location>
        <begin position="317"/>
        <end position="339"/>
    </location>
</feature>
<keyword evidence="7" id="KW-0050">Antiport</keyword>
<dbReference type="AlphaFoldDB" id="A0A0C5WSS9"/>
<feature type="transmembrane region" description="Helical" evidence="7">
    <location>
        <begin position="123"/>
        <end position="141"/>
    </location>
</feature>
<dbReference type="Pfam" id="PF06965">
    <property type="entry name" value="Na_H_antiport_1"/>
    <property type="match status" value="1"/>
</dbReference>
<dbReference type="PATRIC" id="fig|658445.3.peg.4853"/>
<proteinExistence type="inferred from homology"/>
<dbReference type="Proteomes" id="UP000032303">
    <property type="component" value="Chromosome 2"/>
</dbReference>
<protein>
    <recommendedName>
        <fullName evidence="7">Na(+)/H(+) antiporter NhaA</fullName>
    </recommendedName>
    <alternativeName>
        <fullName evidence="7">Sodium/proton antiporter NhaA</fullName>
    </alternativeName>
</protein>
<comment type="function">
    <text evidence="7">Na(+)/H(+) antiporter that extrudes sodium in exchange for external protons.</text>
</comment>
<feature type="transmembrane region" description="Helical" evidence="7">
    <location>
        <begin position="87"/>
        <end position="111"/>
    </location>
</feature>
<dbReference type="PANTHER" id="PTHR30341">
    <property type="entry name" value="SODIUM ION/PROTON ANTIPORTER NHAA-RELATED"/>
    <property type="match status" value="1"/>
</dbReference>
<dbReference type="GO" id="GO:0015385">
    <property type="term" value="F:sodium:proton antiporter activity"/>
    <property type="evidence" value="ECO:0007669"/>
    <property type="project" value="TreeGrafter"/>
</dbReference>
<keyword evidence="5 7" id="KW-0472">Membrane</keyword>
<evidence type="ECO:0000256" key="4">
    <source>
        <dbReference type="ARBA" id="ARBA00022989"/>
    </source>
</evidence>
<dbReference type="EMBL" id="CP005974">
    <property type="protein sequence ID" value="AJR09462.1"/>
    <property type="molecule type" value="Genomic_DNA"/>
</dbReference>
<feature type="transmembrane region" description="Helical" evidence="7">
    <location>
        <begin position="53"/>
        <end position="75"/>
    </location>
</feature>
<comment type="similarity">
    <text evidence="7">Belongs to the NhaA Na(+)/H(+) (TC 2.A.33) antiporter family.</text>
</comment>
<dbReference type="KEGG" id="pgb:H744_2c2809"/>
<feature type="transmembrane region" description="Helical" evidence="7">
    <location>
        <begin position="21"/>
        <end position="41"/>
    </location>
</feature>
<keyword evidence="2 7" id="KW-1003">Cell membrane</keyword>
<comment type="subcellular location">
    <subcellularLocation>
        <location evidence="1">Cell inner membrane</location>
        <topology evidence="1">Multi-pass membrane protein</topology>
    </subcellularLocation>
    <subcellularLocation>
        <location evidence="7">Cell membrane</location>
        <topology evidence="7">Multi-pass membrane protein</topology>
    </subcellularLocation>
</comment>
<evidence type="ECO:0000313" key="8">
    <source>
        <dbReference type="EMBL" id="AJR09462.1"/>
    </source>
</evidence>
<feature type="transmembrane region" description="Helical" evidence="7">
    <location>
        <begin position="281"/>
        <end position="305"/>
    </location>
</feature>
<dbReference type="STRING" id="658445.H744_2c2809"/>
<evidence type="ECO:0000256" key="7">
    <source>
        <dbReference type="HAMAP-Rule" id="MF_01844"/>
    </source>
</evidence>
<dbReference type="InterPro" id="IPR004670">
    <property type="entry name" value="NhaA"/>
</dbReference>
<feature type="transmembrane region" description="Helical" evidence="7">
    <location>
        <begin position="150"/>
        <end position="171"/>
    </location>
</feature>
<evidence type="ECO:0000313" key="9">
    <source>
        <dbReference type="Proteomes" id="UP000032303"/>
    </source>
</evidence>